<dbReference type="GO" id="GO:0000070">
    <property type="term" value="P:mitotic sister chromatid segregation"/>
    <property type="evidence" value="ECO:0007669"/>
    <property type="project" value="TreeGrafter"/>
</dbReference>
<feature type="domain" description="RZZ complex subunit KNTC1/ROD C-terminal" evidence="1">
    <location>
        <begin position="1012"/>
        <end position="1496"/>
    </location>
</feature>
<dbReference type="GO" id="GO:0005737">
    <property type="term" value="C:cytoplasm"/>
    <property type="evidence" value="ECO:0007669"/>
    <property type="project" value="TreeGrafter"/>
</dbReference>
<name>A0A7R9I0P3_9NEOP</name>
<sequence length="1511" mass="174460">MDGHNDLLSRVFGVLSRLDTYQVVYNNEKYDMNHWLVFSTADLLKESKLLTSQGKLKEAAIIWSRHFSTFKHKLTDTVLSEVLNAIPPNVTVEELLHWLCFFTPSLIGHSKLQALLISWGIDKTKGLEMEKLKWPKNALEFSEQFLTLQNYNNKLGEGLHSVVNWYRLSSIPSSPLSQLVVLINTLKELKTLKDDYHVCIPLEDYMQEDKKQVIFYLLDKVNPSDIHRLMTSFLFPFMLKRRLESDQVLLEYIIGVTSRVDWRLWYKESPWEDNMATIIHFIHNSTVQMQSIVLSLRNAPVPWSVTMKALAQEGLKREHPLATNIADELVMEKVKLVQKKYGLKHGNVRTINYIIAQGCEEMLEDCLQLAIRSKDLTEEVYVRCIEHYITMGNLERAIKILDSLSPPLVKKCCLRIIRMTEALFQDDFLGDICRNFKEISDLIFTRLTRASTLLGEDTMVDIIDFKNLSMIFKEFVKKMTPYEFGCMETRWRIVKECIRDSVLTLPMESDEQLHIVCGKVSRLAALFKLCPEEVVIELVQQALDLNNFQVAVGVLGCLVGNSCLSQRLWDKLHILLSRLICGNGSLVRSLPQTARQLSFDACVNCSPDALSDWIFISHWAWLFEQHTPNLILKDQKISVQSSSECYYTQWHFTPLYCDYAISSQNSSIPLFLKDTFSALEKYKSSHSEDQAILVSAVKISPLVNILQKEENYFTLLQGLLAYNTAMYQWQALKQHNSFYKEKVEPELYSVLKNCVHALFLKVAWGRKPDIHFCVSLLLLLSANEVFKYLNTAISRTQDNCRRLESVAKIGIMYNKINGLCENEAKLQKLLIKCKWSKRFKSFKIFHKDLLNLDFTSLRQNLITSKHTTLDLIREFCYDFNVDLQECLMSYLEFLIISWDPHIVVSEDAKGKEEGIVTNPEETVLKKCNDIVDILKMDDRDSLKILLSKLWTSVNFYYYEMYSYINQLQQQLNKCCDFKIKNLLSFLKTYHRVQQPQQSEKDIWLQAFPNSELPLITRFRLPFLPFVVQDKSKLWKFLAHELNLDTYNSWLTVSSIFGFEKDWICSIALKETVIARLGTVRPEGWCLHHLDSHLFQQIEQCMTKFNNLERAGASLYHIANHMPQGVDQVTIAELCYKYTKRWAKEVVTVEAKERLVKVKSTYLRCATSNILHLYGLGVPCYLKLASAPEELMVTLYEDPSIITRDRGALQHCPDVNEVVRQLAALHKVDLFNFWQDQLKARLSPEAGVGGNLLDETTINITTMLNSSMRDPDLDDENLIRACYMLGLIDSHTSANYLITLVFDNSEERLGSGVRLRALQCLVATIEEDLLQKLTCLTIAEIMEHQKCLMFTSQLDALGIFYSEQLQECNKVDLVKVLWSRHGRSHPALVLIAQLCLHYKMFQREIWEPLLTQMVRELETVLPQLNEQFHILSLSPCIQAWNKVLLTPFLSVVPPLTDKQEAACFGSLMLLQCCPIVSTIDLRQIEVACTHLQRPDLLALVAPFIEAQLHCND</sequence>
<evidence type="ECO:0000259" key="4">
    <source>
        <dbReference type="Pfam" id="PF24520"/>
    </source>
</evidence>
<proteinExistence type="predicted"/>
<gene>
    <name evidence="5" type="ORF">TBIB3V08_LOCUS3602</name>
</gene>
<protein>
    <recommendedName>
        <fullName evidence="6">Kinetochore-associated protein 1</fullName>
    </recommendedName>
</protein>
<dbReference type="PANTHER" id="PTHR15688:SF1">
    <property type="entry name" value="KINETOCHORE-ASSOCIATED PROTEIN 1"/>
    <property type="match status" value="1"/>
</dbReference>
<evidence type="ECO:0008006" key="6">
    <source>
        <dbReference type="Google" id="ProtNLM"/>
    </source>
</evidence>
<dbReference type="GO" id="GO:0031267">
    <property type="term" value="F:small GTPase binding"/>
    <property type="evidence" value="ECO:0007669"/>
    <property type="project" value="TreeGrafter"/>
</dbReference>
<dbReference type="InterPro" id="IPR055404">
    <property type="entry name" value="ARM_KNTC1_2nd"/>
</dbReference>
<feature type="domain" description="KNTC1 third ARM-repeats" evidence="2">
    <location>
        <begin position="753"/>
        <end position="963"/>
    </location>
</feature>
<dbReference type="InterPro" id="IPR019527">
    <property type="entry name" value="RZZ-complex_KNTC1/ROD_C"/>
</dbReference>
<reference evidence="5" key="1">
    <citation type="submission" date="2020-11" db="EMBL/GenBank/DDBJ databases">
        <authorList>
            <person name="Tran Van P."/>
        </authorList>
    </citation>
    <scope>NUCLEOTIDE SEQUENCE</scope>
</reference>
<dbReference type="InterPro" id="IPR052802">
    <property type="entry name" value="KNTC1"/>
</dbReference>
<dbReference type="GO" id="GO:0007094">
    <property type="term" value="P:mitotic spindle assembly checkpoint signaling"/>
    <property type="evidence" value="ECO:0007669"/>
    <property type="project" value="TreeGrafter"/>
</dbReference>
<dbReference type="Pfam" id="PF24515">
    <property type="entry name" value="ARM_KNTC1_3rd"/>
    <property type="match status" value="1"/>
</dbReference>
<dbReference type="GO" id="GO:1903394">
    <property type="term" value="P:protein localization to kinetochore involved in kinetochore assembly"/>
    <property type="evidence" value="ECO:0007669"/>
    <property type="project" value="TreeGrafter"/>
</dbReference>
<dbReference type="InterPro" id="IPR055403">
    <property type="entry name" value="ARM_KNTC1_1st"/>
</dbReference>
<evidence type="ECO:0000313" key="5">
    <source>
        <dbReference type="EMBL" id="CAD7441128.1"/>
    </source>
</evidence>
<dbReference type="PANTHER" id="PTHR15688">
    <property type="entry name" value="KINETOCHORE-ASSOCIATED PROTEIN 1"/>
    <property type="match status" value="1"/>
</dbReference>
<organism evidence="5">
    <name type="scientific">Timema bartmani</name>
    <dbReference type="NCBI Taxonomy" id="61472"/>
    <lineage>
        <taxon>Eukaryota</taxon>
        <taxon>Metazoa</taxon>
        <taxon>Ecdysozoa</taxon>
        <taxon>Arthropoda</taxon>
        <taxon>Hexapoda</taxon>
        <taxon>Insecta</taxon>
        <taxon>Pterygota</taxon>
        <taxon>Neoptera</taxon>
        <taxon>Polyneoptera</taxon>
        <taxon>Phasmatodea</taxon>
        <taxon>Timematodea</taxon>
        <taxon>Timematoidea</taxon>
        <taxon>Timematidae</taxon>
        <taxon>Timema</taxon>
    </lineage>
</organism>
<evidence type="ECO:0000259" key="3">
    <source>
        <dbReference type="Pfam" id="PF24516"/>
    </source>
</evidence>
<feature type="domain" description="KNTC1 second ARM-repeats" evidence="3">
    <location>
        <begin position="248"/>
        <end position="404"/>
    </location>
</feature>
<evidence type="ECO:0000259" key="1">
    <source>
        <dbReference type="Pfam" id="PF10493"/>
    </source>
</evidence>
<dbReference type="Pfam" id="PF24516">
    <property type="entry name" value="ARM_KNTC1_2nd"/>
    <property type="match status" value="1"/>
</dbReference>
<feature type="domain" description="KNTC1 first ARM-repeats" evidence="4">
    <location>
        <begin position="4"/>
        <end position="139"/>
    </location>
</feature>
<dbReference type="EMBL" id="OD565216">
    <property type="protein sequence ID" value="CAD7441128.1"/>
    <property type="molecule type" value="Genomic_DNA"/>
</dbReference>
<dbReference type="InterPro" id="IPR055405">
    <property type="entry name" value="ARM_KNTC1_3rd"/>
</dbReference>
<dbReference type="Pfam" id="PF24520">
    <property type="entry name" value="ARM_KNTC1_1st"/>
    <property type="match status" value="1"/>
</dbReference>
<evidence type="ECO:0000259" key="2">
    <source>
        <dbReference type="Pfam" id="PF24515"/>
    </source>
</evidence>
<accession>A0A7R9I0P3</accession>
<dbReference type="GO" id="GO:0005828">
    <property type="term" value="C:kinetochore microtubule"/>
    <property type="evidence" value="ECO:0007669"/>
    <property type="project" value="TreeGrafter"/>
</dbReference>
<dbReference type="Pfam" id="PF10493">
    <property type="entry name" value="Rod_C"/>
    <property type="match status" value="1"/>
</dbReference>
<dbReference type="GO" id="GO:1990423">
    <property type="term" value="C:RZZ complex"/>
    <property type="evidence" value="ECO:0007669"/>
    <property type="project" value="TreeGrafter"/>
</dbReference>